<sequence length="348" mass="38646">MHLPPIHTWFHPTLSALLTPNIPLNHRVRLLLFQPLVFLIYALNAIPSALSRRATTLYIPVRNNRNIRILLYKPPPFTESDRVASATTPVTLKPLHLDIHGGGFISGHPEANHRFCSTLSDRLDTIVISTTYRFAPRYGFPCAIEDVDDVVDWLVRHAEAELGADMGKFTVGGSSAGGNLALATCLRGHVKGRVKGVVTFYAPINVSIPPTMKPKPPGFPKRDPASFLLPLFDCYGRSACAQGMAEDPRSSPYFAPVEQLPEKILMVVPSIDILVAEQLEFAERVNGDCEKLGRPKKVEVMFMNECFHGWLELPDFAIPKLKNTRPEVFDRCTAFLRAAQKQLADAEA</sequence>
<protein>
    <recommendedName>
        <fullName evidence="1">Alpha/beta hydrolase fold-3 domain-containing protein</fullName>
    </recommendedName>
</protein>
<dbReference type="InterPro" id="IPR013094">
    <property type="entry name" value="AB_hydrolase_3"/>
</dbReference>
<evidence type="ECO:0000259" key="1">
    <source>
        <dbReference type="Pfam" id="PF07859"/>
    </source>
</evidence>
<dbReference type="Proteomes" id="UP001345013">
    <property type="component" value="Unassembled WGS sequence"/>
</dbReference>
<organism evidence="2 3">
    <name type="scientific">Lithohypha guttulata</name>
    <dbReference type="NCBI Taxonomy" id="1690604"/>
    <lineage>
        <taxon>Eukaryota</taxon>
        <taxon>Fungi</taxon>
        <taxon>Dikarya</taxon>
        <taxon>Ascomycota</taxon>
        <taxon>Pezizomycotina</taxon>
        <taxon>Eurotiomycetes</taxon>
        <taxon>Chaetothyriomycetidae</taxon>
        <taxon>Chaetothyriales</taxon>
        <taxon>Trichomeriaceae</taxon>
        <taxon>Lithohypha</taxon>
    </lineage>
</organism>
<comment type="caution">
    <text evidence="2">The sequence shown here is derived from an EMBL/GenBank/DDBJ whole genome shotgun (WGS) entry which is preliminary data.</text>
</comment>
<feature type="domain" description="Alpha/beta hydrolase fold-3" evidence="1">
    <location>
        <begin position="98"/>
        <end position="311"/>
    </location>
</feature>
<dbReference type="PANTHER" id="PTHR23024:SF24">
    <property type="entry name" value="ALPHA_BETA HYDROLASE FOLD-3 DOMAIN-CONTAINING PROTEIN"/>
    <property type="match status" value="1"/>
</dbReference>
<evidence type="ECO:0000313" key="2">
    <source>
        <dbReference type="EMBL" id="KAK5092048.1"/>
    </source>
</evidence>
<dbReference type="PANTHER" id="PTHR23024">
    <property type="entry name" value="ARYLACETAMIDE DEACETYLASE"/>
    <property type="match status" value="1"/>
</dbReference>
<dbReference type="InterPro" id="IPR029058">
    <property type="entry name" value="AB_hydrolase_fold"/>
</dbReference>
<dbReference type="Pfam" id="PF07859">
    <property type="entry name" value="Abhydrolase_3"/>
    <property type="match status" value="1"/>
</dbReference>
<accession>A0ABR0KA71</accession>
<proteinExistence type="predicted"/>
<dbReference type="Gene3D" id="3.40.50.1820">
    <property type="entry name" value="alpha/beta hydrolase"/>
    <property type="match status" value="1"/>
</dbReference>
<dbReference type="EMBL" id="JAVRRG010000065">
    <property type="protein sequence ID" value="KAK5092048.1"/>
    <property type="molecule type" value="Genomic_DNA"/>
</dbReference>
<keyword evidence="3" id="KW-1185">Reference proteome</keyword>
<evidence type="ECO:0000313" key="3">
    <source>
        <dbReference type="Proteomes" id="UP001345013"/>
    </source>
</evidence>
<gene>
    <name evidence="2" type="ORF">LTR24_005591</name>
</gene>
<reference evidence="2 3" key="1">
    <citation type="submission" date="2023-08" db="EMBL/GenBank/DDBJ databases">
        <title>Black Yeasts Isolated from many extreme environments.</title>
        <authorList>
            <person name="Coleine C."/>
            <person name="Stajich J.E."/>
            <person name="Selbmann L."/>
        </authorList>
    </citation>
    <scope>NUCLEOTIDE SEQUENCE [LARGE SCALE GENOMIC DNA]</scope>
    <source>
        <strain evidence="2 3">CCFEE 5885</strain>
    </source>
</reference>
<name>A0ABR0KA71_9EURO</name>
<dbReference type="SUPFAM" id="SSF53474">
    <property type="entry name" value="alpha/beta-Hydrolases"/>
    <property type="match status" value="1"/>
</dbReference>
<dbReference type="InterPro" id="IPR050466">
    <property type="entry name" value="Carboxylest/Gibb_receptor"/>
</dbReference>